<keyword evidence="1 3" id="KW-0472">Membrane</keyword>
<gene>
    <name evidence="4" type="ORF">BJL90_17130</name>
    <name evidence="5" type="ORF">CLFO_23760</name>
</gene>
<dbReference type="Proteomes" id="UP000192478">
    <property type="component" value="Chromosome"/>
</dbReference>
<reference evidence="4 6" key="1">
    <citation type="submission" date="2016-10" db="EMBL/GenBank/DDBJ databases">
        <title>Complete Genome Sequence of Acetogen Clostridium formicoaceticum ATCC 27076.</title>
        <authorList>
            <person name="Bao T."/>
            <person name="Cheng C."/>
            <person name="Zhao J."/>
            <person name="Yang S.-T."/>
            <person name="Wang J."/>
            <person name="Wang M."/>
        </authorList>
    </citation>
    <scope>NUCLEOTIDE SEQUENCE [LARGE SCALE GENOMIC DNA]</scope>
    <source>
        <strain evidence="4 6">ATCC 27076</strain>
    </source>
</reference>
<dbReference type="EMBL" id="CP017603">
    <property type="protein sequence ID" value="AOY77421.1"/>
    <property type="molecule type" value="Genomic_DNA"/>
</dbReference>
<organism evidence="5 7">
    <name type="scientific">Clostridium formicaceticum</name>
    <dbReference type="NCBI Taxonomy" id="1497"/>
    <lineage>
        <taxon>Bacteria</taxon>
        <taxon>Bacillati</taxon>
        <taxon>Bacillota</taxon>
        <taxon>Clostridia</taxon>
        <taxon>Eubacteriales</taxon>
        <taxon>Clostridiaceae</taxon>
        <taxon>Clostridium</taxon>
    </lineage>
</organism>
<dbReference type="InterPro" id="IPR005081">
    <property type="entry name" value="SpoIIGA"/>
</dbReference>
<keyword evidence="1" id="KW-0749">Sporulation</keyword>
<keyword evidence="1" id="KW-0064">Aspartyl protease</keyword>
<evidence type="ECO:0000256" key="3">
    <source>
        <dbReference type="SAM" id="Phobius"/>
    </source>
</evidence>
<evidence type="ECO:0000313" key="6">
    <source>
        <dbReference type="Proteomes" id="UP000177894"/>
    </source>
</evidence>
<keyword evidence="1" id="KW-0645">Protease</keyword>
<feature type="transmembrane region" description="Helical" evidence="3">
    <location>
        <begin position="58"/>
        <end position="77"/>
    </location>
</feature>
<dbReference type="AlphaFoldDB" id="A0AAC9WHR4"/>
<feature type="transmembrane region" description="Helical" evidence="3">
    <location>
        <begin position="6"/>
        <end position="24"/>
    </location>
</feature>
<dbReference type="NCBIfam" id="TIGR02854">
    <property type="entry name" value="spore_II_GA"/>
    <property type="match status" value="1"/>
</dbReference>
<reference evidence="5 7" key="2">
    <citation type="submission" date="2017-03" db="EMBL/GenBank/DDBJ databases">
        <title>Complete sequence of Clostridium formicaceticum DSM 92.</title>
        <authorList>
            <person name="Poehlein A."/>
            <person name="Karl M."/>
            <person name="Bengelsdorf F.R."/>
            <person name="Duerre P."/>
            <person name="Daniel R."/>
        </authorList>
    </citation>
    <scope>NUCLEOTIDE SEQUENCE [LARGE SCALE GENOMIC DNA]</scope>
    <source>
        <strain evidence="5 7">DSM 92</strain>
    </source>
</reference>
<dbReference type="EMBL" id="CP020559">
    <property type="protein sequence ID" value="ARE87975.1"/>
    <property type="molecule type" value="Genomic_DNA"/>
</dbReference>
<dbReference type="GO" id="GO:0030436">
    <property type="term" value="P:asexual sporulation"/>
    <property type="evidence" value="ECO:0007669"/>
    <property type="project" value="InterPro"/>
</dbReference>
<keyword evidence="3" id="KW-0812">Transmembrane</keyword>
<name>A0AAC9WHR4_9CLOT</name>
<evidence type="ECO:0000313" key="5">
    <source>
        <dbReference type="EMBL" id="ARE87975.1"/>
    </source>
</evidence>
<dbReference type="RefSeq" id="WP_070970865.1">
    <property type="nucleotide sequence ID" value="NZ_CP017603.1"/>
</dbReference>
<comment type="function">
    <text evidence="1">Probable aspartic protease that is responsible for the proteolytic cleavage of the RNA polymerase sigma E factor (SigE/spoIIGB) to yield the active peptide in the mother cell during sporulation. Responds to a signal from the forespore that is triggered by the extracellular signal protein SpoIIR.</text>
</comment>
<dbReference type="GO" id="GO:0030435">
    <property type="term" value="P:sporulation resulting in formation of a cellular spore"/>
    <property type="evidence" value="ECO:0007669"/>
    <property type="project" value="UniProtKB-KW"/>
</dbReference>
<comment type="similarity">
    <text evidence="1">Belongs to the peptidase U4 family.</text>
</comment>
<keyword evidence="6" id="KW-1185">Reference proteome</keyword>
<dbReference type="Proteomes" id="UP000177894">
    <property type="component" value="Chromosome"/>
</dbReference>
<dbReference type="GO" id="GO:0005886">
    <property type="term" value="C:plasma membrane"/>
    <property type="evidence" value="ECO:0007669"/>
    <property type="project" value="UniProtKB-SubCell"/>
</dbReference>
<feature type="transmembrane region" description="Helical" evidence="3">
    <location>
        <begin position="129"/>
        <end position="148"/>
    </location>
</feature>
<evidence type="ECO:0000313" key="7">
    <source>
        <dbReference type="Proteomes" id="UP000192478"/>
    </source>
</evidence>
<keyword evidence="1" id="KW-0378">Hydrolase</keyword>
<sequence length="296" mass="33511">MIVYAEYVFLENFIMNFVILSLTAKFGKNPAKKRKILLASAISALYAFIIFFPSLHFLFSIVMKLACSMMIIILAFTPYKFKEFFRLLGIFYLITLVFGGAGFAIFYFTNFNGIISNGIFYITNISAKNIFIAVGVGYMLINFCWGYLQKQLSKEKILINIKIEIDGATVEVMGIVDTGNSLVDPISKYPVIIVEYDAIIDLLPLEVQRFFSCTGKPNFTQMALLLHGSSWITRFRMIPYNALGTENGMLIGFKPDFVSIQKEADSKSIQEIIVAIYDRKLSKAGEYRALLHPDLI</sequence>
<evidence type="ECO:0000313" key="4">
    <source>
        <dbReference type="EMBL" id="AOY77421.1"/>
    </source>
</evidence>
<feature type="active site" evidence="2">
    <location>
        <position position="177"/>
    </location>
</feature>
<accession>A0AAC9WHR4</accession>
<dbReference type="EC" id="3.4.23.-" evidence="1"/>
<dbReference type="Pfam" id="PF03419">
    <property type="entry name" value="Peptidase_U4"/>
    <property type="match status" value="1"/>
</dbReference>
<proteinExistence type="inferred from homology"/>
<feature type="transmembrane region" description="Helical" evidence="3">
    <location>
        <begin position="36"/>
        <end position="52"/>
    </location>
</feature>
<dbReference type="PIRSF" id="PIRSF018571">
    <property type="entry name" value="SpoIIGA"/>
    <property type="match status" value="1"/>
</dbReference>
<comment type="subcellular location">
    <subcellularLocation>
        <location evidence="1">Cell membrane</location>
    </subcellularLocation>
</comment>
<evidence type="ECO:0000256" key="1">
    <source>
        <dbReference type="PIRNR" id="PIRNR018571"/>
    </source>
</evidence>
<keyword evidence="1" id="KW-1003">Cell membrane</keyword>
<dbReference type="GO" id="GO:0006508">
    <property type="term" value="P:proteolysis"/>
    <property type="evidence" value="ECO:0007669"/>
    <property type="project" value="UniProtKB-KW"/>
</dbReference>
<keyword evidence="3" id="KW-1133">Transmembrane helix</keyword>
<dbReference type="KEGG" id="cfm:BJL90_17130"/>
<evidence type="ECO:0000256" key="2">
    <source>
        <dbReference type="PIRSR" id="PIRSR018571-1"/>
    </source>
</evidence>
<protein>
    <recommendedName>
        <fullName evidence="1">Sporulation sigma-E factor-processing peptidase</fullName>
        <ecNumber evidence="1">3.4.23.-</ecNumber>
    </recommendedName>
    <alternativeName>
        <fullName evidence="1">Membrane-associated aspartic protease</fullName>
    </alternativeName>
    <alternativeName>
        <fullName evidence="1">Stage II sporulation protein GA</fullName>
    </alternativeName>
</protein>
<feature type="transmembrane region" description="Helical" evidence="3">
    <location>
        <begin position="89"/>
        <end position="109"/>
    </location>
</feature>
<dbReference type="GO" id="GO:0004190">
    <property type="term" value="F:aspartic-type endopeptidase activity"/>
    <property type="evidence" value="ECO:0007669"/>
    <property type="project" value="UniProtKB-KW"/>
</dbReference>